<dbReference type="InterPro" id="IPR029058">
    <property type="entry name" value="AB_hydrolase_fold"/>
</dbReference>
<gene>
    <name evidence="1" type="ORF">N869_03315</name>
</gene>
<dbReference type="Gene3D" id="3.40.50.1820">
    <property type="entry name" value="alpha/beta hydrolase"/>
    <property type="match status" value="1"/>
</dbReference>
<comment type="caution">
    <text evidence="1">The sequence shown here is derived from an EMBL/GenBank/DDBJ whole genome shotgun (WGS) entry which is preliminary data.</text>
</comment>
<reference evidence="1 2" key="1">
    <citation type="submission" date="2013-08" db="EMBL/GenBank/DDBJ databases">
        <title>Genome sequencing of Cellulomonas bogoriensis 69B4.</title>
        <authorList>
            <person name="Chen F."/>
            <person name="Li Y."/>
            <person name="Wang G."/>
        </authorList>
    </citation>
    <scope>NUCLEOTIDE SEQUENCE [LARGE SCALE GENOMIC DNA]</scope>
    <source>
        <strain evidence="1 2">69B4</strain>
    </source>
</reference>
<evidence type="ECO:0000313" key="1">
    <source>
        <dbReference type="EMBL" id="KGM11208.1"/>
    </source>
</evidence>
<protein>
    <submittedName>
        <fullName evidence="1">Lipase</fullName>
    </submittedName>
</protein>
<dbReference type="SUPFAM" id="SSF53474">
    <property type="entry name" value="alpha/beta-Hydrolases"/>
    <property type="match status" value="1"/>
</dbReference>
<proteinExistence type="predicted"/>
<dbReference type="Proteomes" id="UP000054314">
    <property type="component" value="Unassembled WGS sequence"/>
</dbReference>
<sequence>MVRARDVAGAARRWVLMGWWWVLDYLFVLGWQVRALRRGADPAHYLRGEGARAPDVVLLPGVYEPWRFLLPVAERLRVRGHAVHLLPELAWNSAPVPAAADAVLGLLRDRDLRDVVLLAHSKGGLIGKHLMGRDEGRVRAMVAVNTPFGGSVYARWFPVDALRAFRPDDPTVMSLARDVAPNARVVSAYSCFDPHVPQGSHLPGARNVVLRTPGHFRALADPDLVGVVVSVLDDGP</sequence>
<dbReference type="AlphaFoldDB" id="A0A0A0BRY5"/>
<evidence type="ECO:0000313" key="2">
    <source>
        <dbReference type="Proteomes" id="UP000054314"/>
    </source>
</evidence>
<accession>A0A0A0BRY5</accession>
<organism evidence="1 2">
    <name type="scientific">Cellulomonas bogoriensis 69B4 = DSM 16987</name>
    <dbReference type="NCBI Taxonomy" id="1386082"/>
    <lineage>
        <taxon>Bacteria</taxon>
        <taxon>Bacillati</taxon>
        <taxon>Actinomycetota</taxon>
        <taxon>Actinomycetes</taxon>
        <taxon>Micrococcales</taxon>
        <taxon>Cellulomonadaceae</taxon>
        <taxon>Cellulomonas</taxon>
    </lineage>
</organism>
<dbReference type="EMBL" id="AXCZ01000121">
    <property type="protein sequence ID" value="KGM11208.1"/>
    <property type="molecule type" value="Genomic_DNA"/>
</dbReference>
<name>A0A0A0BRY5_9CELL</name>
<keyword evidence="2" id="KW-1185">Reference proteome</keyword>